<evidence type="ECO:0000256" key="2">
    <source>
        <dbReference type="ARBA" id="ARBA00022801"/>
    </source>
</evidence>
<dbReference type="CDD" id="cd03445">
    <property type="entry name" value="Thioesterase_II_repeat2"/>
    <property type="match status" value="1"/>
</dbReference>
<dbReference type="SUPFAM" id="SSF54637">
    <property type="entry name" value="Thioesterase/thiol ester dehydrase-isomerase"/>
    <property type="match status" value="2"/>
</dbReference>
<dbReference type="InterPro" id="IPR029069">
    <property type="entry name" value="HotDog_dom_sf"/>
</dbReference>
<sequence>MLTNRVLSKVYNRLTMSLNNSINYTPSGSLQFDNLVNSRKYTSSETEVDYSSPQKFMESLGVKPGKYIEYALGVTNVEPGVFRGNRIYVHNSRSIAFGGLLLGQAANAACQTIPQNLYINSLHNYFINAGQRKPLTLQVTNEREGKSYCNKTVCATQNEKTVIKMQIAFKTNEAGSIEHQWKMPECLPPEELLPINKIFEDKIREEKYKHLKSRLPIDPTVEFRPVDPEEMLRVKTLPPKRLTWVKQLEDMSELNQNWHRCVLLYMSDYILLSTSLLPNKDPLMKTFVVSLDHSVWFHNDINVNEWLLYDTESSYAGNGQSFNNGRFWSKDGTLLATVSQSGIVRQLKEASL</sequence>
<evidence type="ECO:0000313" key="6">
    <source>
        <dbReference type="RefSeq" id="XP_029643142.1"/>
    </source>
</evidence>
<dbReference type="CDD" id="cd03444">
    <property type="entry name" value="Thioesterase_II_repeat1"/>
    <property type="match status" value="1"/>
</dbReference>
<reference evidence="6" key="1">
    <citation type="submission" date="2025-08" db="UniProtKB">
        <authorList>
            <consortium name="RefSeq"/>
        </authorList>
    </citation>
    <scope>IDENTIFICATION</scope>
</reference>
<evidence type="ECO:0000259" key="3">
    <source>
        <dbReference type="Pfam" id="PF02551"/>
    </source>
</evidence>
<dbReference type="Gene3D" id="2.40.160.210">
    <property type="entry name" value="Acyl-CoA thioesterase, double hotdog domain"/>
    <property type="match status" value="1"/>
</dbReference>
<dbReference type="InterPro" id="IPR025652">
    <property type="entry name" value="TesB_C"/>
</dbReference>
<evidence type="ECO:0000259" key="4">
    <source>
        <dbReference type="Pfam" id="PF13622"/>
    </source>
</evidence>
<dbReference type="Pfam" id="PF02551">
    <property type="entry name" value="Acyl_CoA_thio"/>
    <property type="match status" value="1"/>
</dbReference>
<dbReference type="GO" id="GO:0009062">
    <property type="term" value="P:fatty acid catabolic process"/>
    <property type="evidence" value="ECO:0007669"/>
    <property type="project" value="TreeGrafter"/>
</dbReference>
<dbReference type="PANTHER" id="PTHR11066:SF34">
    <property type="entry name" value="ACYL-COENZYME A THIOESTERASE 8"/>
    <property type="match status" value="1"/>
</dbReference>
<evidence type="ECO:0000256" key="1">
    <source>
        <dbReference type="ARBA" id="ARBA00006538"/>
    </source>
</evidence>
<dbReference type="AlphaFoldDB" id="A0A6P7SY99"/>
<dbReference type="RefSeq" id="XP_029643142.1">
    <property type="nucleotide sequence ID" value="XM_029787282.2"/>
</dbReference>
<dbReference type="GO" id="GO:0006637">
    <property type="term" value="P:acyl-CoA metabolic process"/>
    <property type="evidence" value="ECO:0007669"/>
    <property type="project" value="InterPro"/>
</dbReference>
<dbReference type="InterPro" id="IPR042171">
    <property type="entry name" value="Acyl-CoA_hotdog"/>
</dbReference>
<protein>
    <submittedName>
        <fullName evidence="6">Acyl-coenzyme A thioesterase 8</fullName>
    </submittedName>
</protein>
<dbReference type="PANTHER" id="PTHR11066">
    <property type="entry name" value="ACYL-COA THIOESTERASE"/>
    <property type="match status" value="1"/>
</dbReference>
<comment type="similarity">
    <text evidence="1">Belongs to the C/M/P thioester hydrolase family.</text>
</comment>
<dbReference type="KEGG" id="osn:115217550"/>
<name>A0A6P7SY99_9MOLL</name>
<keyword evidence="2" id="KW-0378">Hydrolase</keyword>
<dbReference type="InterPro" id="IPR003703">
    <property type="entry name" value="Acyl_CoA_thio"/>
</dbReference>
<dbReference type="Proteomes" id="UP000515154">
    <property type="component" value="Linkage group LG1"/>
</dbReference>
<feature type="domain" description="Acyl-CoA thioesterase 2 C-terminal" evidence="3">
    <location>
        <begin position="235"/>
        <end position="342"/>
    </location>
</feature>
<gene>
    <name evidence="6" type="primary">LOC115217550</name>
</gene>
<dbReference type="GO" id="GO:0047617">
    <property type="term" value="F:fatty acyl-CoA hydrolase activity"/>
    <property type="evidence" value="ECO:0007669"/>
    <property type="project" value="InterPro"/>
</dbReference>
<proteinExistence type="inferred from homology"/>
<evidence type="ECO:0000313" key="5">
    <source>
        <dbReference type="Proteomes" id="UP000515154"/>
    </source>
</evidence>
<keyword evidence="5" id="KW-1185">Reference proteome</keyword>
<dbReference type="InterPro" id="IPR049449">
    <property type="entry name" value="TesB_ACOT8-like_N"/>
</dbReference>
<accession>A0A6P7SY99</accession>
<organism evidence="5 6">
    <name type="scientific">Octopus sinensis</name>
    <name type="common">East Asian common octopus</name>
    <dbReference type="NCBI Taxonomy" id="2607531"/>
    <lineage>
        <taxon>Eukaryota</taxon>
        <taxon>Metazoa</taxon>
        <taxon>Spiralia</taxon>
        <taxon>Lophotrochozoa</taxon>
        <taxon>Mollusca</taxon>
        <taxon>Cephalopoda</taxon>
        <taxon>Coleoidea</taxon>
        <taxon>Octopodiformes</taxon>
        <taxon>Octopoda</taxon>
        <taxon>Incirrata</taxon>
        <taxon>Octopodidae</taxon>
        <taxon>Octopus</taxon>
    </lineage>
</organism>
<dbReference type="Pfam" id="PF13622">
    <property type="entry name" value="4HBT_3"/>
    <property type="match status" value="1"/>
</dbReference>
<feature type="domain" description="Acyl-CoA thioesterase-like N-terminal HotDog" evidence="4">
    <location>
        <begin position="95"/>
        <end position="169"/>
    </location>
</feature>
<dbReference type="GO" id="GO:0005782">
    <property type="term" value="C:peroxisomal matrix"/>
    <property type="evidence" value="ECO:0007669"/>
    <property type="project" value="TreeGrafter"/>
</dbReference>